<proteinExistence type="predicted"/>
<dbReference type="AlphaFoldDB" id="A0A4Q2R4G8"/>
<keyword evidence="2" id="KW-1185">Reference proteome</keyword>
<dbReference type="InterPro" id="IPR025506">
    <property type="entry name" value="Abi_alpha"/>
</dbReference>
<evidence type="ECO:0000313" key="1">
    <source>
        <dbReference type="EMBL" id="RYB01436.1"/>
    </source>
</evidence>
<sequence length="250" mass="27814">MPTDDQGGGTPLIDLEALAKILPVEKVYDDLLARGFKQAGGLFEDFVKTVRLALPRIQLDAVDQDRFRTLIEAPYFRVPPERRTLPPARLVGEILQGARFEPKGTPIFEMFEELMQRGYDSDKNGEAHPAFPGFIGQLSPDECKLLSSLAKGIVEVPYQYTKGEHYTAAGPLEHASIFTDLTFPAFINIYAQHLEAMGFLMPLIGVGTGVVEQGAYAGFQRYVFNLRLNGFGRLFYRAVTRHNDSGDKPS</sequence>
<evidence type="ECO:0000313" key="2">
    <source>
        <dbReference type="Proteomes" id="UP000289411"/>
    </source>
</evidence>
<reference evidence="1 2" key="2">
    <citation type="submission" date="2019-02" db="EMBL/GenBank/DDBJ databases">
        <title>'Lichenibacterium ramalinii' gen. nov. sp. nov., 'Lichenibacterium minor' gen. nov. sp. nov.</title>
        <authorList>
            <person name="Pankratov T."/>
        </authorList>
    </citation>
    <scope>NUCLEOTIDE SEQUENCE [LARGE SCALE GENOMIC DNA]</scope>
    <source>
        <strain evidence="1 2">RmlP001</strain>
    </source>
</reference>
<accession>A0A4Q2R4G8</accession>
<reference evidence="1 2" key="1">
    <citation type="submission" date="2018-09" db="EMBL/GenBank/DDBJ databases">
        <authorList>
            <person name="Grouzdev D.S."/>
            <person name="Krutkina M.S."/>
        </authorList>
    </citation>
    <scope>NUCLEOTIDE SEQUENCE [LARGE SCALE GENOMIC DNA]</scope>
    <source>
        <strain evidence="1 2">RmlP001</strain>
    </source>
</reference>
<name>A0A4Q2R4G8_9HYPH</name>
<dbReference type="EMBL" id="QYBC01000040">
    <property type="protein sequence ID" value="RYB01436.1"/>
    <property type="molecule type" value="Genomic_DNA"/>
</dbReference>
<organism evidence="1 2">
    <name type="scientific">Lichenibacterium ramalinae</name>
    <dbReference type="NCBI Taxonomy" id="2316527"/>
    <lineage>
        <taxon>Bacteria</taxon>
        <taxon>Pseudomonadati</taxon>
        <taxon>Pseudomonadota</taxon>
        <taxon>Alphaproteobacteria</taxon>
        <taxon>Hyphomicrobiales</taxon>
        <taxon>Lichenihabitantaceae</taxon>
        <taxon>Lichenibacterium</taxon>
    </lineage>
</organism>
<gene>
    <name evidence="1" type="ORF">D3272_26035</name>
</gene>
<comment type="caution">
    <text evidence="1">The sequence shown here is derived from an EMBL/GenBank/DDBJ whole genome shotgun (WGS) entry which is preliminary data.</text>
</comment>
<protein>
    <submittedName>
        <fullName evidence="1">DUF4393 domain-containing protein</fullName>
    </submittedName>
</protein>
<dbReference type="Proteomes" id="UP000289411">
    <property type="component" value="Unassembled WGS sequence"/>
</dbReference>
<dbReference type="Pfam" id="PF14337">
    <property type="entry name" value="Abi_alpha"/>
    <property type="match status" value="1"/>
</dbReference>
<dbReference type="OrthoDB" id="1347735at2"/>